<keyword evidence="3" id="KW-1185">Reference proteome</keyword>
<evidence type="ECO:0000313" key="3">
    <source>
        <dbReference type="Proteomes" id="UP000054564"/>
    </source>
</evidence>
<comment type="caution">
    <text evidence="2">The sequence shown here is derived from an EMBL/GenBank/DDBJ whole genome shotgun (WGS) entry which is preliminary data.</text>
</comment>
<gene>
    <name evidence="2" type="ORF">PSTG_09139</name>
</gene>
<sequence>MAFTGGVKQDESANSKLRSANLSEDTHKSAESWLKRVIIAAMLTYASNLEITQTLEKLAVRSRRGTSWHHKLESTTPLEFCLELFLILSWLLSNARSQWLLSSYSKSFDRKEMICVLAKDDARMHQGESGSMRLVKCQILILTHILAIWLWLESRLWSLNSQRRPVLGGVYSKHVKLAEFTSNKRLKHRSTIHATQT</sequence>
<dbReference type="EMBL" id="AJIL01000066">
    <property type="protein sequence ID" value="KNE97591.1"/>
    <property type="molecule type" value="Genomic_DNA"/>
</dbReference>
<dbReference type="AlphaFoldDB" id="A0A0L0VEH7"/>
<dbReference type="Proteomes" id="UP000054564">
    <property type="component" value="Unassembled WGS sequence"/>
</dbReference>
<evidence type="ECO:0000256" key="1">
    <source>
        <dbReference type="SAM" id="MobiDB-lite"/>
    </source>
</evidence>
<accession>A0A0L0VEH7</accession>
<protein>
    <submittedName>
        <fullName evidence="2">Uncharacterized protein</fullName>
    </submittedName>
</protein>
<reference evidence="3" key="1">
    <citation type="submission" date="2014-03" db="EMBL/GenBank/DDBJ databases">
        <title>The Genome Sequence of Puccinia striiformis f. sp. tritici PST-78.</title>
        <authorList>
            <consortium name="The Broad Institute Genome Sequencing Platform"/>
            <person name="Cuomo C."/>
            <person name="Hulbert S."/>
            <person name="Chen X."/>
            <person name="Walker B."/>
            <person name="Young S.K."/>
            <person name="Zeng Q."/>
            <person name="Gargeya S."/>
            <person name="Fitzgerald M."/>
            <person name="Haas B."/>
            <person name="Abouelleil A."/>
            <person name="Alvarado L."/>
            <person name="Arachchi H.M."/>
            <person name="Berlin A.M."/>
            <person name="Chapman S.B."/>
            <person name="Goldberg J."/>
            <person name="Griggs A."/>
            <person name="Gujja S."/>
            <person name="Hansen M."/>
            <person name="Howarth C."/>
            <person name="Imamovic A."/>
            <person name="Larimer J."/>
            <person name="McCowan C."/>
            <person name="Montmayeur A."/>
            <person name="Murphy C."/>
            <person name="Neiman D."/>
            <person name="Pearson M."/>
            <person name="Priest M."/>
            <person name="Roberts A."/>
            <person name="Saif S."/>
            <person name="Shea T."/>
            <person name="Sisk P."/>
            <person name="Sykes S."/>
            <person name="Wortman J."/>
            <person name="Nusbaum C."/>
            <person name="Birren B."/>
        </authorList>
    </citation>
    <scope>NUCLEOTIDE SEQUENCE [LARGE SCALE GENOMIC DNA]</scope>
    <source>
        <strain evidence="3">race PST-78</strain>
    </source>
</reference>
<proteinExistence type="predicted"/>
<organism evidence="2 3">
    <name type="scientific">Puccinia striiformis f. sp. tritici PST-78</name>
    <dbReference type="NCBI Taxonomy" id="1165861"/>
    <lineage>
        <taxon>Eukaryota</taxon>
        <taxon>Fungi</taxon>
        <taxon>Dikarya</taxon>
        <taxon>Basidiomycota</taxon>
        <taxon>Pucciniomycotina</taxon>
        <taxon>Pucciniomycetes</taxon>
        <taxon>Pucciniales</taxon>
        <taxon>Pucciniaceae</taxon>
        <taxon>Puccinia</taxon>
    </lineage>
</organism>
<feature type="region of interest" description="Disordered" evidence="1">
    <location>
        <begin position="1"/>
        <end position="21"/>
    </location>
</feature>
<name>A0A0L0VEH7_9BASI</name>
<evidence type="ECO:0000313" key="2">
    <source>
        <dbReference type="EMBL" id="KNE97591.1"/>
    </source>
</evidence>